<gene>
    <name evidence="2" type="ORF">AC631_00092</name>
</gene>
<dbReference type="OrthoDB" id="4067583at2759"/>
<sequence length="530" mass="59338">MEKPKNTRDQEQDIASNFSFSKSDNLNLSLPEMEAMPEISKAESIYSDSIPSCKSQTTNNIDQSLTWENSKSNSGSGSGSGFTSNGTPNSNKEIRGFGPPVLLGKRTSMASQVSDYSAKGNHIAQPVSVKVVNQDVNPTVSRKYYRFDERDDEQDAEGEGDQDQAESVSTVPDDSIKLGKLKTKPGTSSKKLEPDMTFNTNVESSVPPRSSRRPKSEVLTSTNELDKDIEKFSKNKANYHNKRSSIAISDDLDKLMESANSITLQFYVYKTVDDKIEYHERKPLSEREKNENDEYRRSVGLSDTMGESQSNQYVDHSSSSFPSRDLSNRTTDSYRTADIMGAEPVNGNRLPKASLPPRPTADNVQRARQVSNQISEQQKHPQEHQLPSDNAESSRVPQIASPNDDDEYYDIDEPMVLEQPARGKSVKDSTRSMKKIKHKKAKAKHLRSLSTPGLKPFSYHTLINLLESTNGTIIGEEFDQLNLPIKEKQLIEKIVDSLSRLTSDMVLDENRYEIGIARLEKAHRALEGFI</sequence>
<feature type="compositionally biased region" description="Polar residues" evidence="1">
    <location>
        <begin position="385"/>
        <end position="396"/>
    </location>
</feature>
<comment type="caution">
    <text evidence="2">The sequence shown here is derived from an EMBL/GenBank/DDBJ whole genome shotgun (WGS) entry which is preliminary data.</text>
</comment>
<dbReference type="EMBL" id="LMYN01000001">
    <property type="protein sequence ID" value="KSA04221.1"/>
    <property type="molecule type" value="Genomic_DNA"/>
</dbReference>
<feature type="region of interest" description="Disordered" evidence="1">
    <location>
        <begin position="302"/>
        <end position="409"/>
    </location>
</feature>
<feature type="compositionally biased region" description="Basic and acidic residues" evidence="1">
    <location>
        <begin position="1"/>
        <end position="11"/>
    </location>
</feature>
<dbReference type="RefSeq" id="XP_015470323.1">
    <property type="nucleotide sequence ID" value="XM_015608922.1"/>
</dbReference>
<evidence type="ECO:0008006" key="4">
    <source>
        <dbReference type="Google" id="ProtNLM"/>
    </source>
</evidence>
<feature type="region of interest" description="Disordered" evidence="1">
    <location>
        <begin position="1"/>
        <end position="32"/>
    </location>
</feature>
<dbReference type="AlphaFoldDB" id="A0A0V1Q6Z2"/>
<accession>A0A0V1Q6Z2</accession>
<protein>
    <recommendedName>
        <fullName evidence="4">Protein NBA1</fullName>
    </recommendedName>
</protein>
<feature type="compositionally biased region" description="Low complexity" evidence="1">
    <location>
        <begin position="69"/>
        <end position="91"/>
    </location>
</feature>
<keyword evidence="3" id="KW-1185">Reference proteome</keyword>
<feature type="compositionally biased region" description="Polar residues" evidence="1">
    <location>
        <begin position="305"/>
        <end position="322"/>
    </location>
</feature>
<feature type="region of interest" description="Disordered" evidence="1">
    <location>
        <begin position="121"/>
        <end position="222"/>
    </location>
</feature>
<reference evidence="2 3" key="1">
    <citation type="submission" date="2015-11" db="EMBL/GenBank/DDBJ databases">
        <title>The genome of Debaryomyces fabryi.</title>
        <authorList>
            <person name="Tafer H."/>
            <person name="Lopandic K."/>
        </authorList>
    </citation>
    <scope>NUCLEOTIDE SEQUENCE [LARGE SCALE GENOMIC DNA]</scope>
    <source>
        <strain evidence="2 3">CBS 789</strain>
    </source>
</reference>
<feature type="compositionally biased region" description="Polar residues" evidence="1">
    <location>
        <begin position="13"/>
        <end position="28"/>
    </location>
</feature>
<dbReference type="Proteomes" id="UP000054251">
    <property type="component" value="Unassembled WGS sequence"/>
</dbReference>
<evidence type="ECO:0000256" key="1">
    <source>
        <dbReference type="SAM" id="MobiDB-lite"/>
    </source>
</evidence>
<feature type="region of interest" description="Disordered" evidence="1">
    <location>
        <begin position="48"/>
        <end position="103"/>
    </location>
</feature>
<organism evidence="2 3">
    <name type="scientific">Debaryomyces fabryi</name>
    <dbReference type="NCBI Taxonomy" id="58627"/>
    <lineage>
        <taxon>Eukaryota</taxon>
        <taxon>Fungi</taxon>
        <taxon>Dikarya</taxon>
        <taxon>Ascomycota</taxon>
        <taxon>Saccharomycotina</taxon>
        <taxon>Pichiomycetes</taxon>
        <taxon>Debaryomycetaceae</taxon>
        <taxon>Debaryomyces</taxon>
    </lineage>
</organism>
<feature type="compositionally biased region" description="Acidic residues" evidence="1">
    <location>
        <begin position="150"/>
        <end position="164"/>
    </location>
</feature>
<evidence type="ECO:0000313" key="3">
    <source>
        <dbReference type="Proteomes" id="UP000054251"/>
    </source>
</evidence>
<feature type="compositionally biased region" description="Polar residues" evidence="1">
    <location>
        <begin position="48"/>
        <end position="68"/>
    </location>
</feature>
<feature type="compositionally biased region" description="Polar residues" evidence="1">
    <location>
        <begin position="362"/>
        <end position="376"/>
    </location>
</feature>
<evidence type="ECO:0000313" key="2">
    <source>
        <dbReference type="EMBL" id="KSA04221.1"/>
    </source>
</evidence>
<proteinExistence type="predicted"/>
<dbReference type="GeneID" id="26837101"/>
<name>A0A0V1Q6Z2_9ASCO</name>